<evidence type="ECO:0000313" key="2">
    <source>
        <dbReference type="EMBL" id="OAX30496.1"/>
    </source>
</evidence>
<evidence type="ECO:0000313" key="3">
    <source>
        <dbReference type="Proteomes" id="UP000092154"/>
    </source>
</evidence>
<dbReference type="Proteomes" id="UP000092154">
    <property type="component" value="Unassembled WGS sequence"/>
</dbReference>
<name>A0A1B7MD29_9AGAM</name>
<dbReference type="OrthoDB" id="2678560at2759"/>
<gene>
    <name evidence="2" type="ORF">K503DRAFT_807189</name>
</gene>
<reference evidence="2 3" key="1">
    <citation type="submission" date="2016-06" db="EMBL/GenBank/DDBJ databases">
        <title>Comparative genomics of the ectomycorrhizal sister species Rhizopogon vinicolor and Rhizopogon vesiculosus (Basidiomycota: Boletales) reveals a divergence of the mating type B locus.</title>
        <authorList>
            <consortium name="DOE Joint Genome Institute"/>
            <person name="Mujic A.B."/>
            <person name="Kuo A."/>
            <person name="Tritt A."/>
            <person name="Lipzen A."/>
            <person name="Chen C."/>
            <person name="Johnson J."/>
            <person name="Sharma A."/>
            <person name="Barry K."/>
            <person name="Grigoriev I.V."/>
            <person name="Spatafora J.W."/>
        </authorList>
    </citation>
    <scope>NUCLEOTIDE SEQUENCE [LARGE SCALE GENOMIC DNA]</scope>
    <source>
        <strain evidence="2 3">AM-OR11-026</strain>
    </source>
</reference>
<sequence length="124" mass="13723">MNPEDHREEDDDKCSLSGTHDPYSSVLPYFHSPSPSPSQEINQLPFPPVNPPSPPPPPLPMANTTVPSLFHGDDTENPQNFLQEVEQYIQIAHIPDEVTKVIILSTSSGKMHIGYMAIMNHNGP</sequence>
<protein>
    <submittedName>
        <fullName evidence="2">Uncharacterized protein</fullName>
    </submittedName>
</protein>
<dbReference type="InParanoid" id="A0A1B7MD29"/>
<dbReference type="EMBL" id="KV450385">
    <property type="protein sequence ID" value="OAX30496.1"/>
    <property type="molecule type" value="Genomic_DNA"/>
</dbReference>
<feature type="region of interest" description="Disordered" evidence="1">
    <location>
        <begin position="1"/>
        <end position="76"/>
    </location>
</feature>
<organism evidence="2 3">
    <name type="scientific">Rhizopogon vinicolor AM-OR11-026</name>
    <dbReference type="NCBI Taxonomy" id="1314800"/>
    <lineage>
        <taxon>Eukaryota</taxon>
        <taxon>Fungi</taxon>
        <taxon>Dikarya</taxon>
        <taxon>Basidiomycota</taxon>
        <taxon>Agaricomycotina</taxon>
        <taxon>Agaricomycetes</taxon>
        <taxon>Agaricomycetidae</taxon>
        <taxon>Boletales</taxon>
        <taxon>Suillineae</taxon>
        <taxon>Rhizopogonaceae</taxon>
        <taxon>Rhizopogon</taxon>
    </lineage>
</organism>
<keyword evidence="3" id="KW-1185">Reference proteome</keyword>
<evidence type="ECO:0000256" key="1">
    <source>
        <dbReference type="SAM" id="MobiDB-lite"/>
    </source>
</evidence>
<dbReference type="AlphaFoldDB" id="A0A1B7MD29"/>
<feature type="compositionally biased region" description="Pro residues" evidence="1">
    <location>
        <begin position="45"/>
        <end position="60"/>
    </location>
</feature>
<accession>A0A1B7MD29</accession>
<proteinExistence type="predicted"/>